<keyword evidence="1" id="KW-0812">Transmembrane</keyword>
<evidence type="ECO:0000313" key="2">
    <source>
        <dbReference type="EMBL" id="MFD0853166.1"/>
    </source>
</evidence>
<organism evidence="2 3">
    <name type="scientific">Actinomadura adrarensis</name>
    <dbReference type="NCBI Taxonomy" id="1819600"/>
    <lineage>
        <taxon>Bacteria</taxon>
        <taxon>Bacillati</taxon>
        <taxon>Actinomycetota</taxon>
        <taxon>Actinomycetes</taxon>
        <taxon>Streptosporangiales</taxon>
        <taxon>Thermomonosporaceae</taxon>
        <taxon>Actinomadura</taxon>
    </lineage>
</organism>
<keyword evidence="1" id="KW-0472">Membrane</keyword>
<reference evidence="3" key="1">
    <citation type="journal article" date="2019" name="Int. J. Syst. Evol. Microbiol.">
        <title>The Global Catalogue of Microorganisms (GCM) 10K type strain sequencing project: providing services to taxonomists for standard genome sequencing and annotation.</title>
        <authorList>
            <consortium name="The Broad Institute Genomics Platform"/>
            <consortium name="The Broad Institute Genome Sequencing Center for Infectious Disease"/>
            <person name="Wu L."/>
            <person name="Ma J."/>
        </authorList>
    </citation>
    <scope>NUCLEOTIDE SEQUENCE [LARGE SCALE GENOMIC DNA]</scope>
    <source>
        <strain evidence="3">JCM 31696</strain>
    </source>
</reference>
<name>A0ABW3CFK4_9ACTN</name>
<feature type="non-terminal residue" evidence="2">
    <location>
        <position position="144"/>
    </location>
</feature>
<gene>
    <name evidence="2" type="ORF">ACFQ07_13075</name>
</gene>
<proteinExistence type="predicted"/>
<dbReference type="EMBL" id="JBHTIR010001936">
    <property type="protein sequence ID" value="MFD0853166.1"/>
    <property type="molecule type" value="Genomic_DNA"/>
</dbReference>
<evidence type="ECO:0000313" key="3">
    <source>
        <dbReference type="Proteomes" id="UP001597083"/>
    </source>
</evidence>
<comment type="caution">
    <text evidence="2">The sequence shown here is derived from an EMBL/GenBank/DDBJ whole genome shotgun (WGS) entry which is preliminary data.</text>
</comment>
<keyword evidence="1" id="KW-1133">Transmembrane helix</keyword>
<evidence type="ECO:0000256" key="1">
    <source>
        <dbReference type="SAM" id="Phobius"/>
    </source>
</evidence>
<protein>
    <submittedName>
        <fullName evidence="2">Uncharacterized protein</fullName>
    </submittedName>
</protein>
<feature type="transmembrane region" description="Helical" evidence="1">
    <location>
        <begin position="42"/>
        <end position="62"/>
    </location>
</feature>
<dbReference type="Proteomes" id="UP001597083">
    <property type="component" value="Unassembled WGS sequence"/>
</dbReference>
<feature type="transmembrane region" description="Helical" evidence="1">
    <location>
        <begin position="13"/>
        <end position="30"/>
    </location>
</feature>
<sequence length="144" mass="15459">MVQPAEPSAADRWVGRVGILLGASAAFAVYDLTGYEANPTFPWIIGCALVAVLAALPLYTVMSRRSTHKGGRVGLVIGAALACYTSFLSGTDDVHLAWEAEPDRPTAVRAAGAWLDGDTVIRVRQDRAIAYRVGDGMQRWTWAP</sequence>
<keyword evidence="3" id="KW-1185">Reference proteome</keyword>
<accession>A0ABW3CFK4</accession>